<dbReference type="InterPro" id="IPR027417">
    <property type="entry name" value="P-loop_NTPase"/>
</dbReference>
<dbReference type="RefSeq" id="WP_285666586.1">
    <property type="nucleotide sequence ID" value="NZ_BSTX01000005.1"/>
</dbReference>
<dbReference type="SUPFAM" id="SSF48452">
    <property type="entry name" value="TPR-like"/>
    <property type="match status" value="2"/>
</dbReference>
<organism evidence="1 2">
    <name type="scientific">Actinorhabdospora filicis</name>
    <dbReference type="NCBI Taxonomy" id="1785913"/>
    <lineage>
        <taxon>Bacteria</taxon>
        <taxon>Bacillati</taxon>
        <taxon>Actinomycetota</taxon>
        <taxon>Actinomycetes</taxon>
        <taxon>Micromonosporales</taxon>
        <taxon>Micromonosporaceae</taxon>
        <taxon>Actinorhabdospora</taxon>
    </lineage>
</organism>
<dbReference type="Proteomes" id="UP001165079">
    <property type="component" value="Unassembled WGS sequence"/>
</dbReference>
<evidence type="ECO:0000313" key="1">
    <source>
        <dbReference type="EMBL" id="GLZ81186.1"/>
    </source>
</evidence>
<dbReference type="AlphaFoldDB" id="A0A9W6WD27"/>
<evidence type="ECO:0000313" key="2">
    <source>
        <dbReference type="Proteomes" id="UP001165079"/>
    </source>
</evidence>
<dbReference type="InterPro" id="IPR011990">
    <property type="entry name" value="TPR-like_helical_dom_sf"/>
</dbReference>
<dbReference type="Gene3D" id="1.25.40.10">
    <property type="entry name" value="Tetratricopeptide repeat domain"/>
    <property type="match status" value="1"/>
</dbReference>
<name>A0A9W6WD27_9ACTN</name>
<proteinExistence type="predicted"/>
<dbReference type="SUPFAM" id="SSF52540">
    <property type="entry name" value="P-loop containing nucleoside triphosphate hydrolases"/>
    <property type="match status" value="1"/>
</dbReference>
<dbReference type="Gene3D" id="3.40.50.300">
    <property type="entry name" value="P-loop containing nucleotide triphosphate hydrolases"/>
    <property type="match status" value="1"/>
</dbReference>
<keyword evidence="2" id="KW-1185">Reference proteome</keyword>
<sequence length="735" mass="79949">MRARQLLQGVYAGRDINQILRADHVTFAVEREAYRCGPWPLPPATGGVRPSELLDAANEVVPFDEPRRRADLARLRAWRDGDDVPGVSVLLLHGPGGQGKTRLAAHFARESREWLCLHARQGSQKGRIRRTAPVAPEDFRGLLLVVDYSERWSTEDLATLVDDHLATEVPVRMLFLSRPDGWLPEHELRRQGVTVESHELEPLADTPEDRRRVFADACAAFAARLGVPEPAGDAPELDGDRFAEVLTVHMAALAAVHGEPRGLSMFLLDREKDAWKQSLASGDFSTPPAVMERAVCLATLAGPMSAGEAGRLLAAAGVHDPTAVLRDHGFLYPGGDASRVLWPLLPDRLGEDFLALLLPGEGVKGRPWTAQVVEAILADPATVRHALTVLIEVAARWRHCATGLLYPLLAAEPELVLTVDAPVALRLVSHTHDEAPPLFASLLQVLPHFDLRFEAVEFALLARLVGSPWLSRQPPSAKAAAHMMFASVLTGTGRADEAAGHARVAVKNLREAWEREPTEHVRLLLHRALAFYAVIVSRTDRAAAMALSAEAEAVHTMGDDPDDLDALRWRARILKETGAEEEAIALSGEVLRGYAARDEREGNGPGVTYMRHAIVHAGELMLLGRPEEARELALRVMREAPGMADGPGVFLSVLADAIFLVTMMDMDIGDRRAAEANLASLAATLRAMEKLHPSEDPAMAWHARPGLREAVEDGQVVVAFTSEGITLALASSPEP</sequence>
<dbReference type="EMBL" id="BSTX01000005">
    <property type="protein sequence ID" value="GLZ81186.1"/>
    <property type="molecule type" value="Genomic_DNA"/>
</dbReference>
<protein>
    <submittedName>
        <fullName evidence="1">Uncharacterized protein</fullName>
    </submittedName>
</protein>
<accession>A0A9W6WD27</accession>
<comment type="caution">
    <text evidence="1">The sequence shown here is derived from an EMBL/GenBank/DDBJ whole genome shotgun (WGS) entry which is preliminary data.</text>
</comment>
<reference evidence="1" key="1">
    <citation type="submission" date="2023-03" db="EMBL/GenBank/DDBJ databases">
        <title>Actinorhabdospora filicis NBRC 111898.</title>
        <authorList>
            <person name="Ichikawa N."/>
            <person name="Sato H."/>
            <person name="Tonouchi N."/>
        </authorList>
    </citation>
    <scope>NUCLEOTIDE SEQUENCE</scope>
    <source>
        <strain evidence="1">NBRC 111898</strain>
    </source>
</reference>
<gene>
    <name evidence="1" type="ORF">Afil01_59930</name>
</gene>